<dbReference type="HOGENOM" id="CLU_115019_0_1_1"/>
<dbReference type="Gene3D" id="3.30.70.100">
    <property type="match status" value="1"/>
</dbReference>
<dbReference type="InterPro" id="IPR009799">
    <property type="entry name" value="EthD_dom"/>
</dbReference>
<proteinExistence type="inferred from homology"/>
<name>A0A093V6H0_TALMA</name>
<comment type="caution">
    <text evidence="3">The sequence shown here is derived from an EMBL/GenBank/DDBJ whole genome shotgun (WGS) entry which is preliminary data.</text>
</comment>
<evidence type="ECO:0000313" key="3">
    <source>
        <dbReference type="EMBL" id="KFX47790.1"/>
    </source>
</evidence>
<comment type="similarity">
    <text evidence="1">Belongs to the tpcK family.</text>
</comment>
<dbReference type="EMBL" id="JPOX01000014">
    <property type="protein sequence ID" value="KFX47790.1"/>
    <property type="molecule type" value="Genomic_DNA"/>
</dbReference>
<gene>
    <name evidence="3" type="ORF">GQ26_0141890</name>
</gene>
<sequence>MPTEEKLIRITALLFRKEGTTPEEFYHHWYEVHGPKMLDLSLRYGVVEYRQYHTTPEAKATLDVVAKAFGKDCLPCDGMAETLVRDLGTYLRMQADPEYLEKIVPDEAAFMDKSKLEFTIGYEYAVIENGKAVVKVAKD</sequence>
<dbReference type="SUPFAM" id="SSF54909">
    <property type="entry name" value="Dimeric alpha+beta barrel"/>
    <property type="match status" value="1"/>
</dbReference>
<dbReference type="AlphaFoldDB" id="A0A093V6H0"/>
<evidence type="ECO:0000256" key="1">
    <source>
        <dbReference type="ARBA" id="ARBA00005986"/>
    </source>
</evidence>
<accession>A0A093V6H0</accession>
<dbReference type="Pfam" id="PF07110">
    <property type="entry name" value="EthD"/>
    <property type="match status" value="1"/>
</dbReference>
<dbReference type="InterPro" id="IPR011008">
    <property type="entry name" value="Dimeric_a/b-barrel"/>
</dbReference>
<evidence type="ECO:0000259" key="2">
    <source>
        <dbReference type="Pfam" id="PF07110"/>
    </source>
</evidence>
<dbReference type="eggNOG" id="ENOG502STMR">
    <property type="taxonomic scope" value="Eukaryota"/>
</dbReference>
<dbReference type="GO" id="GO:0016491">
    <property type="term" value="F:oxidoreductase activity"/>
    <property type="evidence" value="ECO:0007669"/>
    <property type="project" value="InterPro"/>
</dbReference>
<organism evidence="3">
    <name type="scientific">Talaromyces marneffei PM1</name>
    <dbReference type="NCBI Taxonomy" id="1077442"/>
    <lineage>
        <taxon>Eukaryota</taxon>
        <taxon>Fungi</taxon>
        <taxon>Dikarya</taxon>
        <taxon>Ascomycota</taxon>
        <taxon>Pezizomycotina</taxon>
        <taxon>Eurotiomycetes</taxon>
        <taxon>Eurotiomycetidae</taxon>
        <taxon>Eurotiales</taxon>
        <taxon>Trichocomaceae</taxon>
        <taxon>Talaromyces</taxon>
        <taxon>Talaromyces sect. Talaromyces</taxon>
    </lineage>
</organism>
<feature type="domain" description="EthD" evidence="2">
    <location>
        <begin position="17"/>
        <end position="114"/>
    </location>
</feature>
<protein>
    <recommendedName>
        <fullName evidence="2">EthD domain-containing protein</fullName>
    </recommendedName>
</protein>
<reference evidence="3" key="1">
    <citation type="journal article" date="2014" name="PLoS Genet.">
        <title>Signature Gene Expression Reveals Novel Clues to the Molecular Mechanisms of Dimorphic Transition in Penicillium marneffei.</title>
        <authorList>
            <person name="Yang E."/>
            <person name="Wang G."/>
            <person name="Cai J."/>
            <person name="Woo P.C."/>
            <person name="Lau S.K."/>
            <person name="Yuen K.-Y."/>
            <person name="Chow W.-N."/>
            <person name="Lin X."/>
        </authorList>
    </citation>
    <scope>NUCLEOTIDE SEQUENCE [LARGE SCALE GENOMIC DNA]</scope>
    <source>
        <strain evidence="3">PM1</strain>
    </source>
</reference>